<dbReference type="STRING" id="39966.A0A369JB30"/>
<organism evidence="2 3">
    <name type="scientific">Hypsizygus marmoreus</name>
    <name type="common">White beech mushroom</name>
    <name type="synonym">Agaricus marmoreus</name>
    <dbReference type="NCBI Taxonomy" id="39966"/>
    <lineage>
        <taxon>Eukaryota</taxon>
        <taxon>Fungi</taxon>
        <taxon>Dikarya</taxon>
        <taxon>Basidiomycota</taxon>
        <taxon>Agaricomycotina</taxon>
        <taxon>Agaricomycetes</taxon>
        <taxon>Agaricomycetidae</taxon>
        <taxon>Agaricales</taxon>
        <taxon>Tricholomatineae</taxon>
        <taxon>Lyophyllaceae</taxon>
        <taxon>Hypsizygus</taxon>
    </lineage>
</organism>
<accession>A0A369JB30</accession>
<feature type="repeat" description="TPR" evidence="1">
    <location>
        <begin position="583"/>
        <end position="616"/>
    </location>
</feature>
<protein>
    <submittedName>
        <fullName evidence="2">Tetratricopeptide repeat protein 28</fullName>
    </submittedName>
</protein>
<dbReference type="SUPFAM" id="SSF48452">
    <property type="entry name" value="TPR-like"/>
    <property type="match status" value="2"/>
</dbReference>
<dbReference type="SUPFAM" id="SSF52540">
    <property type="entry name" value="P-loop containing nucleoside triphosphate hydrolases"/>
    <property type="match status" value="1"/>
</dbReference>
<dbReference type="InterPro" id="IPR027417">
    <property type="entry name" value="P-loop_NTPase"/>
</dbReference>
<dbReference type="InterPro" id="IPR019734">
    <property type="entry name" value="TPR_rpt"/>
</dbReference>
<dbReference type="Gene3D" id="1.25.40.10">
    <property type="entry name" value="Tetratricopeptide repeat domain"/>
    <property type="match status" value="2"/>
</dbReference>
<keyword evidence="3" id="KW-1185">Reference proteome</keyword>
<name>A0A369JB30_HYPMA</name>
<evidence type="ECO:0000313" key="2">
    <source>
        <dbReference type="EMBL" id="RDB18420.1"/>
    </source>
</evidence>
<dbReference type="Pfam" id="PF13424">
    <property type="entry name" value="TPR_12"/>
    <property type="match status" value="2"/>
</dbReference>
<dbReference type="InParanoid" id="A0A369JB30"/>
<dbReference type="OrthoDB" id="431454at2759"/>
<sequence length="719" mass="81300">MSFSQSQSAQINSSSLIHVQGNMHMYSSQYQGNGIVRSEYYNDVNAHHASPFNQPLILEPVLPPRPRLVIGRDREVNSLVDELFHTATPRLAILGTGGIGKTTLALAVLHDERELADVLRIPPNRRDFNIFDTVLKALACEPAVLCLDNFETPWDDLALRPLIESALQRLDELQDLALLVTMRGIQRPAFSTINWSTSVGPLKQLAVEDAELLFKAISNQMDEWSKMLVRAVDCVPLAVTLLAQIISEGTESTESLWGRWMTESTAVVDNGGRDRLSKLDTSIQISVSKVDEPACQVLGMIALLPDGLHSSEEHIMDLQARTPNDIKLKLALTALARRALIYRRDDHYQMLTPIRHFTLQKIPISTAVKYGLIETYLMAWVHNLSSDANASYSVVHPEVSNFENILLLAFSMENIPGHLRFAAIAFTEWFGWDLTRRAGDAKKAFMQALQVHETAHGGILLQAHNYCWIGVIQIRRKELDNAETSFKQALELHSQAGHVLGQANDHSKLGDIHMRRGELDDSLTSLKQALQLFEQVQSVVGHAHACRELGELHMLRNELDDAEISFKQALKLYEQLQYMRSQADACRKLGELHMRRDELDDAEMSFKQALQLDTQLRSVYSHADDHFKLGEMHMHRNELDEALTSLKQALQLYEQLQIETGQVNAHCTLGLLHMRRNELDDAEMSFKQALQLKIQADDIGSHAHYIHQQTLIFLRISRR</sequence>
<reference evidence="2" key="1">
    <citation type="submission" date="2018-04" db="EMBL/GenBank/DDBJ databases">
        <title>Whole genome sequencing of Hypsizygus marmoreus.</title>
        <authorList>
            <person name="Choi I.-G."/>
            <person name="Min B."/>
            <person name="Kim J.-G."/>
            <person name="Kim S."/>
            <person name="Oh Y.-L."/>
            <person name="Kong W.-S."/>
            <person name="Park H."/>
            <person name="Jeong J."/>
            <person name="Song E.-S."/>
        </authorList>
    </citation>
    <scope>NUCLEOTIDE SEQUENCE [LARGE SCALE GENOMIC DNA]</scope>
    <source>
        <strain evidence="2">51987-8</strain>
    </source>
</reference>
<feature type="repeat" description="TPR" evidence="1">
    <location>
        <begin position="663"/>
        <end position="696"/>
    </location>
</feature>
<keyword evidence="1" id="KW-0802">TPR repeat</keyword>
<dbReference type="SMART" id="SM00028">
    <property type="entry name" value="TPR"/>
    <property type="match status" value="6"/>
</dbReference>
<dbReference type="AlphaFoldDB" id="A0A369JB30"/>
<gene>
    <name evidence="2" type="primary">Ttc28_2</name>
    <name evidence="2" type="ORF">Hypma_000398</name>
</gene>
<feature type="repeat" description="TPR" evidence="1">
    <location>
        <begin position="543"/>
        <end position="576"/>
    </location>
</feature>
<feature type="repeat" description="TPR" evidence="1">
    <location>
        <begin position="463"/>
        <end position="496"/>
    </location>
</feature>
<evidence type="ECO:0000256" key="1">
    <source>
        <dbReference type="PROSITE-ProRule" id="PRU00339"/>
    </source>
</evidence>
<dbReference type="Pfam" id="PF13181">
    <property type="entry name" value="TPR_8"/>
    <property type="match status" value="1"/>
</dbReference>
<evidence type="ECO:0000313" key="3">
    <source>
        <dbReference type="Proteomes" id="UP000076154"/>
    </source>
</evidence>
<feature type="repeat" description="TPR" evidence="1">
    <location>
        <begin position="623"/>
        <end position="656"/>
    </location>
</feature>
<dbReference type="Gene3D" id="3.40.50.300">
    <property type="entry name" value="P-loop containing nucleotide triphosphate hydrolases"/>
    <property type="match status" value="1"/>
</dbReference>
<proteinExistence type="predicted"/>
<dbReference type="InterPro" id="IPR011990">
    <property type="entry name" value="TPR-like_helical_dom_sf"/>
</dbReference>
<dbReference type="PANTHER" id="PTHR10098">
    <property type="entry name" value="RAPSYN-RELATED"/>
    <property type="match status" value="1"/>
</dbReference>
<dbReference type="Proteomes" id="UP000076154">
    <property type="component" value="Unassembled WGS sequence"/>
</dbReference>
<dbReference type="PROSITE" id="PS50005">
    <property type="entry name" value="TPR"/>
    <property type="match status" value="5"/>
</dbReference>
<comment type="caution">
    <text evidence="2">The sequence shown here is derived from an EMBL/GenBank/DDBJ whole genome shotgun (WGS) entry which is preliminary data.</text>
</comment>
<dbReference type="EMBL" id="LUEZ02000102">
    <property type="protein sequence ID" value="RDB18420.1"/>
    <property type="molecule type" value="Genomic_DNA"/>
</dbReference>